<sequence length="283" mass="30093">MVSVEDYGKYETAWCPGCGNFGILNAVKAALAGAGIAPHQVLFVSGIGQAAKTPHYLNANVFNGLHGRHLPVATGAKLANRDLVVIAESGDGCTYGEGGNHFLAAVRRNVDITLLVHDNRVYGLTKGQASPTTDEGVVTKAQPFGTASAPFNPLAVAVALGAGFVARGYAGDVDHLAGLIQAAVSHPGFALVDILQPCVSFNPVNTYEWYRERVYPVPDDHDPADAEAAMRLARQWGDRIPLGVLYRNDRPTFEAHFPILEDGPLVGRRPDYEALGAALAARR</sequence>
<comment type="cofactor">
    <cofactor evidence="3">
        <name>[4Fe-4S] cluster</name>
        <dbReference type="ChEBI" id="CHEBI:49883"/>
    </cofactor>
</comment>
<dbReference type="GO" id="GO:0016625">
    <property type="term" value="F:oxidoreductase activity, acting on the aldehyde or oxo group of donors, iron-sulfur protein as acceptor"/>
    <property type="evidence" value="ECO:0007669"/>
    <property type="project" value="UniProtKB-ARBA"/>
</dbReference>
<keyword evidence="5" id="KW-0460">Magnesium</keyword>
<reference evidence="12 13" key="1">
    <citation type="submission" date="2020-02" db="EMBL/GenBank/DDBJ databases">
        <title>Comparative genomics of sulfur disproportionating microorganisms.</title>
        <authorList>
            <person name="Ward L.M."/>
            <person name="Bertran E."/>
            <person name="Johnston D.T."/>
        </authorList>
    </citation>
    <scope>NUCLEOTIDE SEQUENCE [LARGE SCALE GENOMIC DNA]</scope>
    <source>
        <strain evidence="12 13">DSM 100025</strain>
    </source>
</reference>
<dbReference type="InterPro" id="IPR011766">
    <property type="entry name" value="TPP_enzyme_TPP-bd"/>
</dbReference>
<evidence type="ECO:0000256" key="5">
    <source>
        <dbReference type="ARBA" id="ARBA00022842"/>
    </source>
</evidence>
<dbReference type="InterPro" id="IPR032686">
    <property type="entry name" value="PFO_beta_C"/>
</dbReference>
<organism evidence="12 13">
    <name type="scientific">Dissulfurirhabdus thermomarina</name>
    <dbReference type="NCBI Taxonomy" id="1765737"/>
    <lineage>
        <taxon>Bacteria</taxon>
        <taxon>Deltaproteobacteria</taxon>
        <taxon>Dissulfurirhabdaceae</taxon>
        <taxon>Dissulfurirhabdus</taxon>
    </lineage>
</organism>
<accession>A0A6N9TMM4</accession>
<dbReference type="PANTHER" id="PTHR48084:SF4">
    <property type="entry name" value="2-OXOGLUTARATE OXIDOREDUCTASE SUBUNIT KORB"/>
    <property type="match status" value="1"/>
</dbReference>
<keyword evidence="8" id="KW-0411">Iron-sulfur</keyword>
<dbReference type="AlphaFoldDB" id="A0A6N9TMM4"/>
<dbReference type="InterPro" id="IPR051457">
    <property type="entry name" value="2-oxoacid:Fd_oxidoreductase"/>
</dbReference>
<dbReference type="InterPro" id="IPR029061">
    <property type="entry name" value="THDP-binding"/>
</dbReference>
<keyword evidence="4" id="KW-0479">Metal-binding</keyword>
<dbReference type="GO" id="GO:0051536">
    <property type="term" value="F:iron-sulfur cluster binding"/>
    <property type="evidence" value="ECO:0007669"/>
    <property type="project" value="UniProtKB-KW"/>
</dbReference>
<dbReference type="RefSeq" id="WP_163298442.1">
    <property type="nucleotide sequence ID" value="NZ_JAAGRR010000046.1"/>
</dbReference>
<dbReference type="CDD" id="cd03375">
    <property type="entry name" value="TPP_OGFOR"/>
    <property type="match status" value="1"/>
</dbReference>
<feature type="domain" description="Pyruvate ferredoxin oxidoreductase beta subunit C-terminal" evidence="11">
    <location>
        <begin position="198"/>
        <end position="261"/>
    </location>
</feature>
<evidence type="ECO:0000256" key="1">
    <source>
        <dbReference type="ARBA" id="ARBA00001946"/>
    </source>
</evidence>
<evidence type="ECO:0000256" key="4">
    <source>
        <dbReference type="ARBA" id="ARBA00022723"/>
    </source>
</evidence>
<evidence type="ECO:0000256" key="8">
    <source>
        <dbReference type="ARBA" id="ARBA00023014"/>
    </source>
</evidence>
<protein>
    <submittedName>
        <fullName evidence="12">2-oxoacid:ferredoxin oxidoreductase subunit beta</fullName>
    </submittedName>
</protein>
<evidence type="ECO:0000256" key="6">
    <source>
        <dbReference type="ARBA" id="ARBA00023002"/>
    </source>
</evidence>
<dbReference type="Pfam" id="PF12367">
    <property type="entry name" value="PFO_beta_C"/>
    <property type="match status" value="1"/>
</dbReference>
<comment type="caution">
    <text evidence="12">The sequence shown here is derived from an EMBL/GenBank/DDBJ whole genome shotgun (WGS) entry which is preliminary data.</text>
</comment>
<dbReference type="SUPFAM" id="SSF52518">
    <property type="entry name" value="Thiamin diphosphate-binding fold (THDP-binding)"/>
    <property type="match status" value="1"/>
</dbReference>
<comment type="cofactor">
    <cofactor evidence="1">
        <name>Mg(2+)</name>
        <dbReference type="ChEBI" id="CHEBI:18420"/>
    </cofactor>
</comment>
<keyword evidence="13" id="KW-1185">Reference proteome</keyword>
<dbReference type="Gene3D" id="3.40.50.970">
    <property type="match status" value="1"/>
</dbReference>
<proteinExistence type="predicted"/>
<evidence type="ECO:0000256" key="7">
    <source>
        <dbReference type="ARBA" id="ARBA00023004"/>
    </source>
</evidence>
<dbReference type="Pfam" id="PF02775">
    <property type="entry name" value="TPP_enzyme_C"/>
    <property type="match status" value="1"/>
</dbReference>
<gene>
    <name evidence="12" type="ORF">G3N55_05510</name>
</gene>
<name>A0A6N9TMM4_DISTH</name>
<keyword evidence="6" id="KW-0560">Oxidoreductase</keyword>
<evidence type="ECO:0000256" key="2">
    <source>
        <dbReference type="ARBA" id="ARBA00001964"/>
    </source>
</evidence>
<dbReference type="PANTHER" id="PTHR48084">
    <property type="entry name" value="2-OXOGLUTARATE OXIDOREDUCTASE SUBUNIT KORB-RELATED"/>
    <property type="match status" value="1"/>
</dbReference>
<dbReference type="GO" id="GO:0030976">
    <property type="term" value="F:thiamine pyrophosphate binding"/>
    <property type="evidence" value="ECO:0007669"/>
    <property type="project" value="InterPro"/>
</dbReference>
<keyword evidence="7" id="KW-0408">Iron</keyword>
<evidence type="ECO:0000256" key="3">
    <source>
        <dbReference type="ARBA" id="ARBA00001966"/>
    </source>
</evidence>
<comment type="cofactor">
    <cofactor evidence="2">
        <name>thiamine diphosphate</name>
        <dbReference type="ChEBI" id="CHEBI:58937"/>
    </cofactor>
</comment>
<evidence type="ECO:0000259" key="11">
    <source>
        <dbReference type="Pfam" id="PF12367"/>
    </source>
</evidence>
<feature type="domain" description="Thiamine pyrophosphate enzyme TPP-binding" evidence="10">
    <location>
        <begin position="50"/>
        <end position="194"/>
    </location>
</feature>
<evidence type="ECO:0000313" key="12">
    <source>
        <dbReference type="EMBL" id="NDY42298.1"/>
    </source>
</evidence>
<dbReference type="NCBIfam" id="TIGR02177">
    <property type="entry name" value="PorB_KorB"/>
    <property type="match status" value="1"/>
</dbReference>
<dbReference type="EMBL" id="JAAGRR010000046">
    <property type="protein sequence ID" value="NDY42298.1"/>
    <property type="molecule type" value="Genomic_DNA"/>
</dbReference>
<dbReference type="GO" id="GO:0046872">
    <property type="term" value="F:metal ion binding"/>
    <property type="evidence" value="ECO:0007669"/>
    <property type="project" value="UniProtKB-KW"/>
</dbReference>
<keyword evidence="9" id="KW-0786">Thiamine pyrophosphate</keyword>
<dbReference type="Proteomes" id="UP000469346">
    <property type="component" value="Unassembled WGS sequence"/>
</dbReference>
<evidence type="ECO:0000259" key="10">
    <source>
        <dbReference type="Pfam" id="PF02775"/>
    </source>
</evidence>
<evidence type="ECO:0000256" key="9">
    <source>
        <dbReference type="ARBA" id="ARBA00023052"/>
    </source>
</evidence>
<evidence type="ECO:0000313" key="13">
    <source>
        <dbReference type="Proteomes" id="UP000469346"/>
    </source>
</evidence>
<dbReference type="InterPro" id="IPR011896">
    <property type="entry name" value="OFOB"/>
</dbReference>
<dbReference type="GO" id="GO:0045333">
    <property type="term" value="P:cellular respiration"/>
    <property type="evidence" value="ECO:0007669"/>
    <property type="project" value="UniProtKB-ARBA"/>
</dbReference>